<protein>
    <submittedName>
        <fullName evidence="1">Phage major tail protein, phi13 family</fullName>
    </submittedName>
</protein>
<dbReference type="InterPro" id="IPR006490">
    <property type="entry name" value="Maj_tail_phi13"/>
</dbReference>
<proteinExistence type="predicted"/>
<accession>W8TI66</accession>
<dbReference type="RefSeq" id="WP_025434939.1">
    <property type="nucleotide sequence ID" value="NZ_CP007452.1"/>
</dbReference>
<evidence type="ECO:0000313" key="1">
    <source>
        <dbReference type="EMBL" id="AHM55897.1"/>
    </source>
</evidence>
<dbReference type="PATRIC" id="fig|1286171.3.peg.538"/>
<sequence>MATIGLDSLYYAKITEDASGHETYDTPRVLAKAMTAELGVELVEAILYADDGPAEVVKEFKSGTLSLGVDDIGATTAQDLTGCVVDSNNVVVSRSEDGGNPVAIGFRAKKANGKYRYFWLYRVIFSVPATSLATKGDSITFSSPTIEGTVFRRNKPDGEDKHPWKAEVTEGDTGVLESTITGWFGTVYEPDFTTGI</sequence>
<name>W8TI66_PEPAC</name>
<dbReference type="EMBL" id="CP007452">
    <property type="protein sequence ID" value="AHM55897.1"/>
    <property type="molecule type" value="Genomic_DNA"/>
</dbReference>
<dbReference type="eggNOG" id="ENOG502Z904">
    <property type="taxonomic scope" value="Bacteria"/>
</dbReference>
<dbReference type="Proteomes" id="UP000019591">
    <property type="component" value="Chromosome"/>
</dbReference>
<dbReference type="NCBIfam" id="TIGR01603">
    <property type="entry name" value="maj_tail_phi13"/>
    <property type="match status" value="1"/>
</dbReference>
<dbReference type="AlphaFoldDB" id="W8TI66"/>
<evidence type="ECO:0000313" key="2">
    <source>
        <dbReference type="Proteomes" id="UP000019591"/>
    </source>
</evidence>
<gene>
    <name evidence="1" type="ORF">EAL2_c05950</name>
</gene>
<reference evidence="1 2" key="1">
    <citation type="journal article" date="2014" name="Genome Announc.">
        <title>Complete Genome Sequence of Amino Acid-Utilizing Eubacterium acidaminophilum al-2 (DSM 3953).</title>
        <authorList>
            <person name="Poehlein A."/>
            <person name="Andreesen J.R."/>
            <person name="Daniel R."/>
        </authorList>
    </citation>
    <scope>NUCLEOTIDE SEQUENCE [LARGE SCALE GENOMIC DNA]</scope>
    <source>
        <strain evidence="1 2">DSM 3953</strain>
    </source>
</reference>
<dbReference type="HOGENOM" id="CLU_080118_1_1_9"/>
<keyword evidence="2" id="KW-1185">Reference proteome</keyword>
<dbReference type="STRING" id="1286171.EAL2_c05950"/>
<organism evidence="1 2">
    <name type="scientific">Peptoclostridium acidaminophilum DSM 3953</name>
    <dbReference type="NCBI Taxonomy" id="1286171"/>
    <lineage>
        <taxon>Bacteria</taxon>
        <taxon>Bacillati</taxon>
        <taxon>Bacillota</taxon>
        <taxon>Clostridia</taxon>
        <taxon>Peptostreptococcales</taxon>
        <taxon>Peptoclostridiaceae</taxon>
        <taxon>Peptoclostridium</taxon>
    </lineage>
</organism>
<dbReference type="OrthoDB" id="3078218at2"/>
<dbReference type="KEGG" id="eac:EAL2_c05950"/>